<dbReference type="PIRSF" id="PIRSF005962">
    <property type="entry name" value="Pept_M20D_amidohydro"/>
    <property type="match status" value="1"/>
</dbReference>
<dbReference type="GO" id="GO:0050118">
    <property type="term" value="F:N-acetyldiaminopimelate deacetylase activity"/>
    <property type="evidence" value="ECO:0007669"/>
    <property type="project" value="UniProtKB-ARBA"/>
</dbReference>
<dbReference type="CDD" id="cd05666">
    <property type="entry name" value="M20_Acy1-like"/>
    <property type="match status" value="1"/>
</dbReference>
<reference evidence="4 5" key="1">
    <citation type="submission" date="2014-09" db="EMBL/GenBank/DDBJ databases">
        <title>Isolation and characterization of Aurantimonas altamirensis ON-56566 from clinical sample following a dog bite.</title>
        <authorList>
            <person name="Eshaghi A."/>
            <person name="Li A."/>
            <person name="Shahinas D."/>
            <person name="Bahn P."/>
            <person name="Kus J.V."/>
            <person name="Patel S.N."/>
        </authorList>
    </citation>
    <scope>NUCLEOTIDE SEQUENCE [LARGE SCALE GENOMIC DNA]</scope>
    <source>
        <strain evidence="4 5">ON-56566</strain>
    </source>
</reference>
<feature type="domain" description="Peptidase M20 dimerisation" evidence="3">
    <location>
        <begin position="191"/>
        <end position="280"/>
    </location>
</feature>
<dbReference type="Pfam" id="PF07687">
    <property type="entry name" value="M20_dimer"/>
    <property type="match status" value="1"/>
</dbReference>
<feature type="binding site" evidence="2">
    <location>
        <position position="106"/>
    </location>
    <ligand>
        <name>Mn(2+)</name>
        <dbReference type="ChEBI" id="CHEBI:29035"/>
        <label>2</label>
    </ligand>
</feature>
<evidence type="ECO:0000256" key="1">
    <source>
        <dbReference type="ARBA" id="ARBA00022801"/>
    </source>
</evidence>
<feature type="binding site" evidence="2">
    <location>
        <position position="165"/>
    </location>
    <ligand>
        <name>Mn(2+)</name>
        <dbReference type="ChEBI" id="CHEBI:29035"/>
        <label>2</label>
    </ligand>
</feature>
<dbReference type="NCBIfam" id="TIGR01891">
    <property type="entry name" value="amidohydrolases"/>
    <property type="match status" value="1"/>
</dbReference>
<evidence type="ECO:0000259" key="3">
    <source>
        <dbReference type="Pfam" id="PF07687"/>
    </source>
</evidence>
<dbReference type="FunFam" id="3.30.70.360:FF:000001">
    <property type="entry name" value="N-acetyldiaminopimelate deacetylase"/>
    <property type="match status" value="1"/>
</dbReference>
<protein>
    <submittedName>
        <fullName evidence="4">Amidohydrolase</fullName>
    </submittedName>
</protein>
<dbReference type="OrthoDB" id="9777385at2"/>
<dbReference type="AlphaFoldDB" id="A0A0B1Q856"/>
<dbReference type="InterPro" id="IPR011650">
    <property type="entry name" value="Peptidase_M20_dimer"/>
</dbReference>
<dbReference type="GO" id="GO:0046872">
    <property type="term" value="F:metal ion binding"/>
    <property type="evidence" value="ECO:0007669"/>
    <property type="project" value="UniProtKB-KW"/>
</dbReference>
<dbReference type="PANTHER" id="PTHR11014">
    <property type="entry name" value="PEPTIDASE M20 FAMILY MEMBER"/>
    <property type="match status" value="1"/>
</dbReference>
<dbReference type="SUPFAM" id="SSF53187">
    <property type="entry name" value="Zn-dependent exopeptidases"/>
    <property type="match status" value="1"/>
</dbReference>
<keyword evidence="2" id="KW-0464">Manganese</keyword>
<keyword evidence="2" id="KW-0479">Metal-binding</keyword>
<feature type="binding site" evidence="2">
    <location>
        <position position="104"/>
    </location>
    <ligand>
        <name>Mn(2+)</name>
        <dbReference type="ChEBI" id="CHEBI:29035"/>
        <label>2</label>
    </ligand>
</feature>
<dbReference type="InterPro" id="IPR036264">
    <property type="entry name" value="Bact_exopeptidase_dim_dom"/>
</dbReference>
<comment type="caution">
    <text evidence="4">The sequence shown here is derived from an EMBL/GenBank/DDBJ whole genome shotgun (WGS) entry which is preliminary data.</text>
</comment>
<organism evidence="4 5">
    <name type="scientific">Aureimonas altamirensis</name>
    <dbReference type="NCBI Taxonomy" id="370622"/>
    <lineage>
        <taxon>Bacteria</taxon>
        <taxon>Pseudomonadati</taxon>
        <taxon>Pseudomonadota</taxon>
        <taxon>Alphaproteobacteria</taxon>
        <taxon>Hyphomicrobiales</taxon>
        <taxon>Aurantimonadaceae</taxon>
        <taxon>Aureimonas</taxon>
    </lineage>
</organism>
<dbReference type="Gene3D" id="3.30.70.360">
    <property type="match status" value="1"/>
</dbReference>
<evidence type="ECO:0000313" key="4">
    <source>
        <dbReference type="EMBL" id="KHJ55561.1"/>
    </source>
</evidence>
<dbReference type="EMBL" id="JRFJ01000001">
    <property type="protein sequence ID" value="KHJ55561.1"/>
    <property type="molecule type" value="Genomic_DNA"/>
</dbReference>
<dbReference type="Pfam" id="PF01546">
    <property type="entry name" value="Peptidase_M20"/>
    <property type="match status" value="1"/>
</dbReference>
<feature type="binding site" evidence="2">
    <location>
        <position position="139"/>
    </location>
    <ligand>
        <name>Mn(2+)</name>
        <dbReference type="ChEBI" id="CHEBI:29035"/>
        <label>2</label>
    </ligand>
</feature>
<dbReference type="InterPro" id="IPR002933">
    <property type="entry name" value="Peptidase_M20"/>
</dbReference>
<dbReference type="RefSeq" id="WP_039188504.1">
    <property type="nucleotide sequence ID" value="NZ_JRFJ01000001.1"/>
</dbReference>
<dbReference type="STRING" id="370622.LA66_02605"/>
<feature type="binding site" evidence="2">
    <location>
        <position position="360"/>
    </location>
    <ligand>
        <name>Mn(2+)</name>
        <dbReference type="ChEBI" id="CHEBI:29035"/>
        <label>2</label>
    </ligand>
</feature>
<comment type="cofactor">
    <cofactor evidence="2">
        <name>Mn(2+)</name>
        <dbReference type="ChEBI" id="CHEBI:29035"/>
    </cofactor>
    <text evidence="2">The Mn(2+) ion enhances activity.</text>
</comment>
<gene>
    <name evidence="4" type="ORF">LA66_02605</name>
</gene>
<dbReference type="SUPFAM" id="SSF55031">
    <property type="entry name" value="Bacterial exopeptidase dimerisation domain"/>
    <property type="match status" value="1"/>
</dbReference>
<dbReference type="InterPro" id="IPR017439">
    <property type="entry name" value="Amidohydrolase"/>
</dbReference>
<dbReference type="GO" id="GO:0019877">
    <property type="term" value="P:diaminopimelate biosynthetic process"/>
    <property type="evidence" value="ECO:0007669"/>
    <property type="project" value="UniProtKB-ARBA"/>
</dbReference>
<proteinExistence type="predicted"/>
<dbReference type="Gene3D" id="3.40.630.10">
    <property type="entry name" value="Zn peptidases"/>
    <property type="match status" value="1"/>
</dbReference>
<evidence type="ECO:0000313" key="5">
    <source>
        <dbReference type="Proteomes" id="UP000030826"/>
    </source>
</evidence>
<name>A0A0B1Q856_9HYPH</name>
<dbReference type="PANTHER" id="PTHR11014:SF63">
    <property type="entry name" value="METALLOPEPTIDASE, PUTATIVE (AFU_ORTHOLOGUE AFUA_6G09600)-RELATED"/>
    <property type="match status" value="1"/>
</dbReference>
<evidence type="ECO:0000256" key="2">
    <source>
        <dbReference type="PIRSR" id="PIRSR005962-1"/>
    </source>
</evidence>
<dbReference type="Proteomes" id="UP000030826">
    <property type="component" value="Unassembled WGS sequence"/>
</dbReference>
<keyword evidence="1 4" id="KW-0378">Hydrolase</keyword>
<accession>A0A0B1Q856</accession>
<sequence>MPIHNRIADESPEITAWRRHLHTIPELLYDTVDTAAFIAGKLVEFGCDVVETGIGRTGVVGIVHGRSGPGGPMIGLRADMDALPIAEASGVAYASARPGSMHACGHDGHMAMLLGAARALARTRDFNGSVALIFQPAEEGGAGAKAMIEDGLFTRFPIGRVYGMHNLPGLAVGRFAMRDGPIMAATDEFAFAITGRGGHAAIPQKTADPILAGTALVGALQQIVSRNADPLDSLVVSVTEFHSGFAHNVIPDTARVSGTVRSLSAQTRDHVETRMGAIAEGIATVHGLSVTLTYRRNYPVTRNHAAEVAEAAEAAASVAGHDAVDRSCPPLMAAEDFSYMLEERPGAFIFIGNGPSAGLHNAAYDFADEAIAYGASYWIALVQRSLSGSDEAS</sequence>